<reference evidence="1 2" key="1">
    <citation type="submission" date="2020-08" db="EMBL/GenBank/DDBJ databases">
        <title>Genome sequence of Pedobacter roseus KACC 11594T.</title>
        <authorList>
            <person name="Hyun D.-W."/>
            <person name="Bae J.-W."/>
        </authorList>
    </citation>
    <scope>NUCLEOTIDE SEQUENCE [LARGE SCALE GENOMIC DNA]</scope>
    <source>
        <strain evidence="1 2">KACC 11594</strain>
    </source>
</reference>
<sequence length="201" mass="23256">MIKQIKRKKCLAKYPIFPLRTYNEDIEDYDYFYPDTFSSYILILKSKSYKKLLNNLGKQLSDLCAGLKSGSLIFLGDEKLAWRFREGKYKNFKKGMEYFANQGIKKTFSGGLAVGTDDMVEFVKYLTDLTAVNGFIQYVHFINESQNIIGSICNYGDIHITTMNKDGNELLIQAVSNTKFEFVNGKCYSQFYIKDRRPTSF</sequence>
<name>A0A7G9QLK4_9SPHI</name>
<dbReference type="AlphaFoldDB" id="A0A7G9QLK4"/>
<proteinExistence type="predicted"/>
<protein>
    <submittedName>
        <fullName evidence="1">Uncharacterized protein</fullName>
    </submittedName>
</protein>
<dbReference type="KEGG" id="proe:H9L23_09205"/>
<dbReference type="EMBL" id="CP060723">
    <property type="protein sequence ID" value="QNN44229.1"/>
    <property type="molecule type" value="Genomic_DNA"/>
</dbReference>
<dbReference type="RefSeq" id="WP_187594677.1">
    <property type="nucleotide sequence ID" value="NZ_CP060723.1"/>
</dbReference>
<dbReference type="Proteomes" id="UP000515806">
    <property type="component" value="Chromosome"/>
</dbReference>
<evidence type="ECO:0000313" key="1">
    <source>
        <dbReference type="EMBL" id="QNN44229.1"/>
    </source>
</evidence>
<keyword evidence="2" id="KW-1185">Reference proteome</keyword>
<evidence type="ECO:0000313" key="2">
    <source>
        <dbReference type="Proteomes" id="UP000515806"/>
    </source>
</evidence>
<accession>A0A7G9QLK4</accession>
<gene>
    <name evidence="1" type="ORF">H9L23_09205</name>
</gene>
<organism evidence="1 2">
    <name type="scientific">Pedobacter roseus</name>
    <dbReference type="NCBI Taxonomy" id="336820"/>
    <lineage>
        <taxon>Bacteria</taxon>
        <taxon>Pseudomonadati</taxon>
        <taxon>Bacteroidota</taxon>
        <taxon>Sphingobacteriia</taxon>
        <taxon>Sphingobacteriales</taxon>
        <taxon>Sphingobacteriaceae</taxon>
        <taxon>Pedobacter</taxon>
    </lineage>
</organism>